<feature type="transmembrane region" description="Helical" evidence="1">
    <location>
        <begin position="150"/>
        <end position="169"/>
    </location>
</feature>
<evidence type="ECO:0000313" key="3">
    <source>
        <dbReference type="Proteomes" id="UP000189739"/>
    </source>
</evidence>
<sequence length="187" mass="20407">MVGAPFLAIEMLGSNVAGQQVPQVTTDWAAIADVVYMLGWMCSIYALLRAGAAGERKWANIILKTQLILLGIANIYNLWGATGIGTDSIYFQILDLSWPISNAFMLATGIAIIKADVLRGWQKYAALVVGFWLPVGMLVMMLFGRVNATLYFGVTYSILAWGALAIVAYKAHEPKVVYNRFGIPEIA</sequence>
<organism evidence="2 3">
    <name type="scientific">Mucilaginibacter pedocola</name>
    <dbReference type="NCBI Taxonomy" id="1792845"/>
    <lineage>
        <taxon>Bacteria</taxon>
        <taxon>Pseudomonadati</taxon>
        <taxon>Bacteroidota</taxon>
        <taxon>Sphingobacteriia</taxon>
        <taxon>Sphingobacteriales</taxon>
        <taxon>Sphingobacteriaceae</taxon>
        <taxon>Mucilaginibacter</taxon>
    </lineage>
</organism>
<comment type="caution">
    <text evidence="2">The sequence shown here is derived from an EMBL/GenBank/DDBJ whole genome shotgun (WGS) entry which is preliminary data.</text>
</comment>
<keyword evidence="1" id="KW-0812">Transmembrane</keyword>
<proteinExistence type="predicted"/>
<dbReference type="Proteomes" id="UP000189739">
    <property type="component" value="Unassembled WGS sequence"/>
</dbReference>
<name>A0A1S9PAY7_9SPHI</name>
<evidence type="ECO:0000256" key="1">
    <source>
        <dbReference type="SAM" id="Phobius"/>
    </source>
</evidence>
<keyword evidence="3" id="KW-1185">Reference proteome</keyword>
<feature type="transmembrane region" description="Helical" evidence="1">
    <location>
        <begin position="124"/>
        <end position="144"/>
    </location>
</feature>
<protein>
    <submittedName>
        <fullName evidence="2">Uncharacterized protein</fullName>
    </submittedName>
</protein>
<feature type="transmembrane region" description="Helical" evidence="1">
    <location>
        <begin position="91"/>
        <end position="112"/>
    </location>
</feature>
<keyword evidence="1" id="KW-1133">Transmembrane helix</keyword>
<feature type="transmembrane region" description="Helical" evidence="1">
    <location>
        <begin position="28"/>
        <end position="48"/>
    </location>
</feature>
<dbReference type="AlphaFoldDB" id="A0A1S9PAY7"/>
<reference evidence="2 3" key="1">
    <citation type="submission" date="2016-07" db="EMBL/GenBank/DDBJ databases">
        <title>Genomic analysis of zinc-resistant bacterium Mucilaginibacter pedocola TBZ30.</title>
        <authorList>
            <person name="Huang J."/>
            <person name="Tang J."/>
        </authorList>
    </citation>
    <scope>NUCLEOTIDE SEQUENCE [LARGE SCALE GENOMIC DNA]</scope>
    <source>
        <strain evidence="2 3">TBZ30</strain>
    </source>
</reference>
<gene>
    <name evidence="2" type="ORF">BC343_10860</name>
</gene>
<accession>A0A1S9PAY7</accession>
<dbReference type="STRING" id="1792845.BC343_10860"/>
<dbReference type="EMBL" id="MBTF01000034">
    <property type="protein sequence ID" value="OOQ58143.1"/>
    <property type="molecule type" value="Genomic_DNA"/>
</dbReference>
<feature type="transmembrane region" description="Helical" evidence="1">
    <location>
        <begin position="60"/>
        <end position="79"/>
    </location>
</feature>
<evidence type="ECO:0000313" key="2">
    <source>
        <dbReference type="EMBL" id="OOQ58143.1"/>
    </source>
</evidence>
<keyword evidence="1" id="KW-0472">Membrane</keyword>